<reference evidence="3 5" key="2">
    <citation type="submission" date="2018-12" db="EMBL/GenBank/DDBJ databases">
        <authorList>
            <consortium name="Pathogen Informatics"/>
        </authorList>
    </citation>
    <scope>NUCLEOTIDE SEQUENCE [LARGE SCALE GENOMIC DNA]</scope>
    <source>
        <strain evidence="3 5">NCTC6180</strain>
    </source>
</reference>
<dbReference type="Proteomes" id="UP000255476">
    <property type="component" value="Unassembled WGS sequence"/>
</dbReference>
<dbReference type="InterPro" id="IPR040799">
    <property type="entry name" value="ComR_TPR"/>
</dbReference>
<evidence type="ECO:0000313" key="2">
    <source>
        <dbReference type="EMBL" id="SUO79612.1"/>
    </source>
</evidence>
<dbReference type="EMBL" id="LR134317">
    <property type="protein sequence ID" value="VEF08098.1"/>
    <property type="molecule type" value="Genomic_DNA"/>
</dbReference>
<keyword evidence="3" id="KW-0238">DNA-binding</keyword>
<evidence type="ECO:0000313" key="3">
    <source>
        <dbReference type="EMBL" id="VEF08098.1"/>
    </source>
</evidence>
<dbReference type="EMBL" id="UHHT01000001">
    <property type="protein sequence ID" value="SUO79612.1"/>
    <property type="molecule type" value="Genomic_DNA"/>
</dbReference>
<dbReference type="InterPro" id="IPR011990">
    <property type="entry name" value="TPR-like_helical_dom_sf"/>
</dbReference>
<protein>
    <submittedName>
        <fullName evidence="3">DNA-binding protein</fullName>
    </submittedName>
</protein>
<evidence type="ECO:0000313" key="4">
    <source>
        <dbReference type="Proteomes" id="UP000255476"/>
    </source>
</evidence>
<evidence type="ECO:0000313" key="5">
    <source>
        <dbReference type="Proteomes" id="UP000269903"/>
    </source>
</evidence>
<dbReference type="AlphaFoldDB" id="A0A2X3SL61"/>
<gene>
    <name evidence="3" type="ORF">NCTC6180_01359</name>
    <name evidence="2" type="ORF">NCTC7023_00072</name>
</gene>
<dbReference type="SUPFAM" id="SSF47413">
    <property type="entry name" value="lambda repressor-like DNA-binding domains"/>
    <property type="match status" value="1"/>
</dbReference>
<evidence type="ECO:0000259" key="1">
    <source>
        <dbReference type="PROSITE" id="PS50943"/>
    </source>
</evidence>
<dbReference type="Pfam" id="PF18710">
    <property type="entry name" value="ComR_TPR"/>
    <property type="match status" value="1"/>
</dbReference>
<dbReference type="Gene3D" id="1.25.40.10">
    <property type="entry name" value="Tetratricopeptide repeat domain"/>
    <property type="match status" value="1"/>
</dbReference>
<accession>A0A2X3SL61</accession>
<dbReference type="GO" id="GO:0003677">
    <property type="term" value="F:DNA binding"/>
    <property type="evidence" value="ECO:0007669"/>
    <property type="project" value="UniProtKB-KW"/>
</dbReference>
<organism evidence="3 5">
    <name type="scientific">Streptococcus equi subsp. zooepidemicus</name>
    <dbReference type="NCBI Taxonomy" id="40041"/>
    <lineage>
        <taxon>Bacteria</taxon>
        <taxon>Bacillati</taxon>
        <taxon>Bacillota</taxon>
        <taxon>Bacilli</taxon>
        <taxon>Lactobacillales</taxon>
        <taxon>Streptococcaceae</taxon>
        <taxon>Streptococcus</taxon>
    </lineage>
</organism>
<name>A0A2X3SL61_STRSZ</name>
<feature type="domain" description="HTH cro/C1-type" evidence="1">
    <location>
        <begin position="12"/>
        <end position="67"/>
    </location>
</feature>
<dbReference type="Pfam" id="PF01381">
    <property type="entry name" value="HTH_3"/>
    <property type="match status" value="1"/>
</dbReference>
<dbReference type="InterPro" id="IPR010982">
    <property type="entry name" value="Lambda_DNA-bd_dom_sf"/>
</dbReference>
<proteinExistence type="predicted"/>
<sequence>MGDIKIEIGKRIRTARLDKGFTQIDICDDESELTIRQLARIENGQAMITLPKIIFLSEKLGIPVQDLIDEKIEIPKRYLELKNKLIKSHTYGDKERIRHHESMFNEIYEEFYDNLPEEEQLLVEVLQVRLDVFSSRNSEFGISLLEEYFHQILKKKYHSYNDLLIIDLYLFCCAVGLEDKTYFDDLSQKVLSYIDYSDFERIYVLEKILLSILIQVEPEKYLLYTKVFREIMETTNNFQHKPAIYAFEAKYYLQVRKDVEKTIELYDKSIMFARMLNDSVLVSNLEKEKLEDLGNLT</sequence>
<dbReference type="InterPro" id="IPR001387">
    <property type="entry name" value="Cro/C1-type_HTH"/>
</dbReference>
<dbReference type="STRING" id="1051072.SeseC_00624"/>
<dbReference type="CDD" id="cd00093">
    <property type="entry name" value="HTH_XRE"/>
    <property type="match status" value="1"/>
</dbReference>
<dbReference type="RefSeq" id="WP_024273139.1">
    <property type="nucleotide sequence ID" value="NZ_CP065054.1"/>
</dbReference>
<reference evidence="2 4" key="1">
    <citation type="submission" date="2018-06" db="EMBL/GenBank/DDBJ databases">
        <authorList>
            <consortium name="Pathogen Informatics"/>
            <person name="Doyle S."/>
        </authorList>
    </citation>
    <scope>NUCLEOTIDE SEQUENCE [LARGE SCALE GENOMIC DNA]</scope>
    <source>
        <strain evidence="2 4">NCTC7023</strain>
    </source>
</reference>
<dbReference type="PROSITE" id="PS50943">
    <property type="entry name" value="HTH_CROC1"/>
    <property type="match status" value="1"/>
</dbReference>
<dbReference type="GeneID" id="83704380"/>
<dbReference type="Proteomes" id="UP000269903">
    <property type="component" value="Chromosome"/>
</dbReference>